<keyword evidence="1" id="KW-1133">Transmembrane helix</keyword>
<dbReference type="Proteomes" id="UP000268469">
    <property type="component" value="Unassembled WGS sequence"/>
</dbReference>
<feature type="transmembrane region" description="Helical" evidence="1">
    <location>
        <begin position="6"/>
        <end position="30"/>
    </location>
</feature>
<dbReference type="Pfam" id="PF07963">
    <property type="entry name" value="N_methyl"/>
    <property type="match status" value="1"/>
</dbReference>
<dbReference type="InterPro" id="IPR045584">
    <property type="entry name" value="Pilin-like"/>
</dbReference>
<organism evidence="2 3">
    <name type="scientific">candidate division WOR-3 bacterium</name>
    <dbReference type="NCBI Taxonomy" id="2052148"/>
    <lineage>
        <taxon>Bacteria</taxon>
        <taxon>Bacteria division WOR-3</taxon>
    </lineage>
</organism>
<evidence type="ECO:0000313" key="2">
    <source>
        <dbReference type="EMBL" id="RKX69147.1"/>
    </source>
</evidence>
<dbReference type="AlphaFoldDB" id="A0A660SEQ1"/>
<accession>A0A660SEQ1</accession>
<proteinExistence type="predicted"/>
<evidence type="ECO:0000256" key="1">
    <source>
        <dbReference type="SAM" id="Phobius"/>
    </source>
</evidence>
<gene>
    <name evidence="2" type="ORF">DRP53_09070</name>
</gene>
<comment type="caution">
    <text evidence="2">The sequence shown here is derived from an EMBL/GenBank/DDBJ whole genome shotgun (WGS) entry which is preliminary data.</text>
</comment>
<dbReference type="NCBIfam" id="TIGR02532">
    <property type="entry name" value="IV_pilin_GFxxxE"/>
    <property type="match status" value="1"/>
</dbReference>
<keyword evidence="1" id="KW-0472">Membrane</keyword>
<dbReference type="EMBL" id="QNBE01000103">
    <property type="protein sequence ID" value="RKX69147.1"/>
    <property type="molecule type" value="Genomic_DNA"/>
</dbReference>
<evidence type="ECO:0008006" key="4">
    <source>
        <dbReference type="Google" id="ProtNLM"/>
    </source>
</evidence>
<dbReference type="SUPFAM" id="SSF54523">
    <property type="entry name" value="Pili subunits"/>
    <property type="match status" value="1"/>
</dbReference>
<dbReference type="InterPro" id="IPR012902">
    <property type="entry name" value="N_methyl_site"/>
</dbReference>
<protein>
    <recommendedName>
        <fullName evidence="4">Prepilin-type N-terminal cleavage/methylation domain-containing protein</fullName>
    </recommendedName>
</protein>
<reference evidence="2 3" key="1">
    <citation type="submission" date="2018-06" db="EMBL/GenBank/DDBJ databases">
        <title>Extensive metabolic versatility and redundancy in microbially diverse, dynamic hydrothermal sediments.</title>
        <authorList>
            <person name="Dombrowski N."/>
            <person name="Teske A."/>
            <person name="Baker B.J."/>
        </authorList>
    </citation>
    <scope>NUCLEOTIDE SEQUENCE [LARGE SCALE GENOMIC DNA]</scope>
    <source>
        <strain evidence="2">B36_G15</strain>
    </source>
</reference>
<evidence type="ECO:0000313" key="3">
    <source>
        <dbReference type="Proteomes" id="UP000268469"/>
    </source>
</evidence>
<name>A0A660SEQ1_UNCW3</name>
<keyword evidence="1" id="KW-0812">Transmembrane</keyword>
<sequence>MRRNGFTLVEMLVVVVIFSLVAVFLTNYLLTERKQHEAYELMVQTRNNVLCALNIITHDLRILGADPEFTNQFNFLYQDNSGNFQTDHFQMLFTADINPTIGQLGDGSWSPSTETFGFYLQNNTIYRPTLDIHRNWTPNNDRPLVNGITNLTFDYRVWDEGTQQIIVVTDPTPSQLDDVVAVDVHVTGQSSQPLPTTESLYTFSAQTRVTLRTRLIGG</sequence>